<dbReference type="EMBL" id="VJMJ01000011">
    <property type="protein sequence ID" value="KAF0744074.1"/>
    <property type="molecule type" value="Genomic_DNA"/>
</dbReference>
<keyword evidence="1" id="KW-0506">mRNA capping</keyword>
<name>A0A6G0XUM0_9STRA</name>
<keyword evidence="1" id="KW-0808">Transferase</keyword>
<reference evidence="3 4" key="1">
    <citation type="submission" date="2019-07" db="EMBL/GenBank/DDBJ databases">
        <title>Genomics analysis of Aphanomyces spp. identifies a new class of oomycete effector associated with host adaptation.</title>
        <authorList>
            <person name="Gaulin E."/>
        </authorList>
    </citation>
    <scope>NUCLEOTIDE SEQUENCE [LARGE SCALE GENOMIC DNA]</scope>
    <source>
        <strain evidence="3 4">ATCC 201684</strain>
    </source>
</reference>
<dbReference type="InterPro" id="IPR029063">
    <property type="entry name" value="SAM-dependent_MTases_sf"/>
</dbReference>
<dbReference type="EC" id="2.1.1.57" evidence="1"/>
<dbReference type="GO" id="GO:0004483">
    <property type="term" value="F:methyltransferase cap1 activity"/>
    <property type="evidence" value="ECO:0007669"/>
    <property type="project" value="UniProtKB-UniRule"/>
</dbReference>
<keyword evidence="4" id="KW-1185">Reference proteome</keyword>
<dbReference type="InterPro" id="IPR025816">
    <property type="entry name" value="RrmJ-type_MeTrfase"/>
</dbReference>
<accession>A0A6G0XUM0</accession>
<dbReference type="InterPro" id="IPR002877">
    <property type="entry name" value="RNA_MeTrfase_FtsJ_dom"/>
</dbReference>
<dbReference type="GO" id="GO:0003676">
    <property type="term" value="F:nucleic acid binding"/>
    <property type="evidence" value="ECO:0007669"/>
    <property type="project" value="UniProtKB-UniRule"/>
</dbReference>
<dbReference type="AlphaFoldDB" id="A0A6G0XUM0"/>
<dbReference type="GO" id="GO:0032259">
    <property type="term" value="P:methylation"/>
    <property type="evidence" value="ECO:0007669"/>
    <property type="project" value="UniProtKB-KW"/>
</dbReference>
<evidence type="ECO:0000256" key="1">
    <source>
        <dbReference type="RuleBase" id="RU368012"/>
    </source>
</evidence>
<dbReference type="GO" id="GO:0006370">
    <property type="term" value="P:7-methylguanosine mRNA capping"/>
    <property type="evidence" value="ECO:0007669"/>
    <property type="project" value="UniProtKB-UniRule"/>
</dbReference>
<keyword evidence="1" id="KW-0489">Methyltransferase</keyword>
<dbReference type="PANTHER" id="PTHR16121">
    <property type="entry name" value="CAP-SPECIFIC MRNA (NUCLEOSIDE-2'-O-)-METHYLTRANSFERASE 1-RELATED"/>
    <property type="match status" value="1"/>
</dbReference>
<comment type="subcellular location">
    <subcellularLocation>
        <location evidence="1">Nucleus</location>
    </subcellularLocation>
</comment>
<dbReference type="VEuPathDB" id="FungiDB:AeMF1_002769"/>
<feature type="domain" description="RrmJ-type SAM-dependent 2'-O-MTase" evidence="2">
    <location>
        <begin position="114"/>
        <end position="324"/>
    </location>
</feature>
<keyword evidence="1" id="KW-0539">Nucleus</keyword>
<keyword evidence="1" id="KW-0507">mRNA processing</keyword>
<dbReference type="GO" id="GO:0005737">
    <property type="term" value="C:cytoplasm"/>
    <property type="evidence" value="ECO:0007669"/>
    <property type="project" value="TreeGrafter"/>
</dbReference>
<dbReference type="Gene3D" id="3.40.50.12760">
    <property type="match status" value="1"/>
</dbReference>
<organism evidence="3 4">
    <name type="scientific">Aphanomyces euteiches</name>
    <dbReference type="NCBI Taxonomy" id="100861"/>
    <lineage>
        <taxon>Eukaryota</taxon>
        <taxon>Sar</taxon>
        <taxon>Stramenopiles</taxon>
        <taxon>Oomycota</taxon>
        <taxon>Saprolegniomycetes</taxon>
        <taxon>Saprolegniales</taxon>
        <taxon>Verrucalvaceae</taxon>
        <taxon>Aphanomyces</taxon>
    </lineage>
</organism>
<comment type="caution">
    <text evidence="3">The sequence shown here is derived from an EMBL/GenBank/DDBJ whole genome shotgun (WGS) entry which is preliminary data.</text>
</comment>
<dbReference type="Pfam" id="PF01728">
    <property type="entry name" value="FtsJ"/>
    <property type="match status" value="1"/>
</dbReference>
<dbReference type="PANTHER" id="PTHR16121:SF0">
    <property type="entry name" value="CAP-SPECIFIC MRNA (NUCLEOSIDE-2'-O-)-METHYLTRANSFERASE 1"/>
    <property type="match status" value="1"/>
</dbReference>
<dbReference type="GO" id="GO:0016556">
    <property type="term" value="P:mRNA modification"/>
    <property type="evidence" value="ECO:0007669"/>
    <property type="project" value="UniProtKB-UniRule"/>
</dbReference>
<evidence type="ECO:0000313" key="3">
    <source>
        <dbReference type="EMBL" id="KAF0744074.1"/>
    </source>
</evidence>
<keyword evidence="1" id="KW-0949">S-adenosyl-L-methionine</keyword>
<dbReference type="PROSITE" id="PS51613">
    <property type="entry name" value="SAM_MT_RRMJ"/>
    <property type="match status" value="1"/>
</dbReference>
<dbReference type="Proteomes" id="UP000481153">
    <property type="component" value="Unassembled WGS sequence"/>
</dbReference>
<protein>
    <recommendedName>
        <fullName evidence="1">Cap-specific mRNA (nucleoside-2'-O-)-methyltransferase 1</fullName>
        <ecNumber evidence="1">2.1.1.57</ecNumber>
    </recommendedName>
    <alternativeName>
        <fullName evidence="1">Cap1 2'O-ribose methyltransferase 1</fullName>
    </alternativeName>
</protein>
<proteinExistence type="predicted"/>
<gene>
    <name evidence="3" type="ORF">Ae201684_001337</name>
</gene>
<evidence type="ECO:0000259" key="2">
    <source>
        <dbReference type="PROSITE" id="PS51613"/>
    </source>
</evidence>
<comment type="function">
    <text evidence="1">S-adenosyl-L-methionine-dependent methyltransferase that mediates RNA cap1 2'-O-ribose methylation to the 5'-cap structure of RNAs. Methylates the ribose of the first nucleotide of a m(7)GpppG-capped mRNA to produce m(7)GpppNmp (cap1).</text>
</comment>
<dbReference type="SUPFAM" id="SSF53335">
    <property type="entry name" value="S-adenosyl-L-methionine-dependent methyltransferases"/>
    <property type="match status" value="1"/>
</dbReference>
<dbReference type="GO" id="GO:0005634">
    <property type="term" value="C:nucleus"/>
    <property type="evidence" value="ECO:0007669"/>
    <property type="project" value="UniProtKB-SubCell"/>
</dbReference>
<dbReference type="InterPro" id="IPR050851">
    <property type="entry name" value="mRNA_Cap_2O-Ribose_MeTrfase"/>
</dbReference>
<comment type="catalytic activity">
    <reaction evidence="1">
        <text>a 5'-end (N(7)-methyl 5'-triphosphoguanosine)-ribonucleoside in mRNA + S-adenosyl-L-methionine = a 5'-end (N(7)-methyl 5'-triphosphoguanosine)-(2'-O-methyl-ribonucleoside) in mRNA + S-adenosyl-L-homocysteine + H(+)</text>
        <dbReference type="Rhea" id="RHEA:67020"/>
        <dbReference type="Rhea" id="RHEA-COMP:17167"/>
        <dbReference type="Rhea" id="RHEA-COMP:17168"/>
        <dbReference type="ChEBI" id="CHEBI:15378"/>
        <dbReference type="ChEBI" id="CHEBI:57856"/>
        <dbReference type="ChEBI" id="CHEBI:59789"/>
        <dbReference type="ChEBI" id="CHEBI:156461"/>
        <dbReference type="ChEBI" id="CHEBI:167609"/>
        <dbReference type="EC" id="2.1.1.57"/>
    </reaction>
</comment>
<sequence length="411" mass="46375">MDDESLKDLLGFSSFGKRKHATKQTKKKNKVTKIDYTLPTIEFYRPATRMELNDLEGFLDMDPPSVVQGLPRLQKSLETVLDMKNKLHALQLRDDVYRDCRSLANPFELVGKWRFVNRSAMKLAEIDACVQLMPSPEQTQSVSFVDLCGAPGGFSEYLVFRADRNHQSIRGHGISIKVPTSTHLDWHVSKQVLEKLQISYGADNTGDLYKQTNMDHFACQVLQAHSEGVDLVVADGGFQDARNQSNQEILMHRLGLCEILVMARVLRKGGHFVCKSFELSSAFSLGLLYVLHHLFSEIAIVKPMLVKTSRPASSERYIVCRGWRHFQPSGVIAHFTALNKTFDAASPSTNVINGNMVDRGFLQFVEKSGHRSESSRGYRSNNIICYMLHKYPSTSRVTHSAGGMEIDSMRR</sequence>
<evidence type="ECO:0000313" key="4">
    <source>
        <dbReference type="Proteomes" id="UP000481153"/>
    </source>
</evidence>